<dbReference type="SMART" id="SM00240">
    <property type="entry name" value="FHA"/>
    <property type="match status" value="1"/>
</dbReference>
<reference evidence="3" key="1">
    <citation type="submission" date="2022-06" db="EMBL/GenBank/DDBJ databases">
        <title>Complete Genome Sequence of Arcanobacterium pinnipediorum strain DSM 28752 isolated from a harbour seal.</title>
        <authorList>
            <person name="Borowiak M."/>
            <person name="Kreitlow A."/>
            <person name="Alssahen M."/>
            <person name="Malorny B."/>
            <person name="Laemmler C."/>
            <person name="Prenger-Berninghoff E."/>
            <person name="Siebert U."/>
            <person name="Ploetz M."/>
            <person name="Abdulmawjood A."/>
        </authorList>
    </citation>
    <scope>NUCLEOTIDE SEQUENCE</scope>
    <source>
        <strain evidence="3">DSM 28752</strain>
    </source>
</reference>
<evidence type="ECO:0000256" key="1">
    <source>
        <dbReference type="ARBA" id="ARBA00022553"/>
    </source>
</evidence>
<dbReference type="InterPro" id="IPR050923">
    <property type="entry name" value="Cell_Proc_Reg/RNA_Proc"/>
</dbReference>
<dbReference type="Gene3D" id="2.60.200.20">
    <property type="match status" value="1"/>
</dbReference>
<dbReference type="InterPro" id="IPR000253">
    <property type="entry name" value="FHA_dom"/>
</dbReference>
<gene>
    <name evidence="3" type="ORF">NG665_04355</name>
</gene>
<protein>
    <submittedName>
        <fullName evidence="3">FHA domain-containing protein</fullName>
    </submittedName>
</protein>
<dbReference type="Proteomes" id="UP001056109">
    <property type="component" value="Chromosome"/>
</dbReference>
<dbReference type="PROSITE" id="PS50006">
    <property type="entry name" value="FHA_DOMAIN"/>
    <property type="match status" value="1"/>
</dbReference>
<sequence length="150" mass="16134">MDTASNTPQQWQDPTATSRFSAVSAPSDVVASSRGLTSEDIATINALPESSAILIALKGPNVGARFLLNADSVMVGRHTKADIFLDDVTVSRKHAVFERGAEGFAVRDLNSLNGTYLNMEQVDYAPLNDGDEVRIGKYQLTFYGAPKVAQ</sequence>
<dbReference type="Pfam" id="PF00498">
    <property type="entry name" value="FHA"/>
    <property type="match status" value="1"/>
</dbReference>
<dbReference type="InterPro" id="IPR008984">
    <property type="entry name" value="SMAD_FHA_dom_sf"/>
</dbReference>
<keyword evidence="4" id="KW-1185">Reference proteome</keyword>
<dbReference type="SUPFAM" id="SSF49879">
    <property type="entry name" value="SMAD/FHA domain"/>
    <property type="match status" value="1"/>
</dbReference>
<dbReference type="RefSeq" id="WP_252672451.1">
    <property type="nucleotide sequence ID" value="NZ_CP099547.1"/>
</dbReference>
<feature type="domain" description="FHA" evidence="2">
    <location>
        <begin position="73"/>
        <end position="122"/>
    </location>
</feature>
<proteinExistence type="predicted"/>
<evidence type="ECO:0000259" key="2">
    <source>
        <dbReference type="PROSITE" id="PS50006"/>
    </source>
</evidence>
<keyword evidence="1" id="KW-0597">Phosphoprotein</keyword>
<dbReference type="EMBL" id="CP099547">
    <property type="protein sequence ID" value="USR78636.1"/>
    <property type="molecule type" value="Genomic_DNA"/>
</dbReference>
<evidence type="ECO:0000313" key="4">
    <source>
        <dbReference type="Proteomes" id="UP001056109"/>
    </source>
</evidence>
<dbReference type="PANTHER" id="PTHR23308">
    <property type="entry name" value="NUCLEAR INHIBITOR OF PROTEIN PHOSPHATASE-1"/>
    <property type="match status" value="1"/>
</dbReference>
<organism evidence="3 4">
    <name type="scientific">Arcanobacterium pinnipediorum</name>
    <dbReference type="NCBI Taxonomy" id="1503041"/>
    <lineage>
        <taxon>Bacteria</taxon>
        <taxon>Bacillati</taxon>
        <taxon>Actinomycetota</taxon>
        <taxon>Actinomycetes</taxon>
        <taxon>Actinomycetales</taxon>
        <taxon>Actinomycetaceae</taxon>
        <taxon>Arcanobacterium</taxon>
    </lineage>
</organism>
<evidence type="ECO:0000313" key="3">
    <source>
        <dbReference type="EMBL" id="USR78636.1"/>
    </source>
</evidence>
<name>A0ABY5AF68_9ACTO</name>
<accession>A0ABY5AF68</accession>